<dbReference type="AlphaFoldDB" id="X1MJI0"/>
<comment type="caution">
    <text evidence="1">The sequence shown here is derived from an EMBL/GenBank/DDBJ whole genome shotgun (WGS) entry which is preliminary data.</text>
</comment>
<feature type="non-terminal residue" evidence="1">
    <location>
        <position position="1"/>
    </location>
</feature>
<gene>
    <name evidence="1" type="ORF">S06H3_25152</name>
</gene>
<protein>
    <submittedName>
        <fullName evidence="1">Uncharacterized protein</fullName>
    </submittedName>
</protein>
<reference evidence="1" key="1">
    <citation type="journal article" date="2014" name="Front. Microbiol.">
        <title>High frequency of phylogenetically diverse reductive dehalogenase-homologous genes in deep subseafloor sedimentary metagenomes.</title>
        <authorList>
            <person name="Kawai M."/>
            <person name="Futagami T."/>
            <person name="Toyoda A."/>
            <person name="Takaki Y."/>
            <person name="Nishi S."/>
            <person name="Hori S."/>
            <person name="Arai W."/>
            <person name="Tsubouchi T."/>
            <person name="Morono Y."/>
            <person name="Uchiyama I."/>
            <person name="Ito T."/>
            <person name="Fujiyama A."/>
            <person name="Inagaki F."/>
            <person name="Takami H."/>
        </authorList>
    </citation>
    <scope>NUCLEOTIDE SEQUENCE</scope>
    <source>
        <strain evidence="1">Expedition CK06-06</strain>
    </source>
</reference>
<name>X1MJI0_9ZZZZ</name>
<accession>X1MJI0</accession>
<proteinExistence type="predicted"/>
<feature type="non-terminal residue" evidence="1">
    <location>
        <position position="56"/>
    </location>
</feature>
<dbReference type="PANTHER" id="PTHR43849:SF2">
    <property type="entry name" value="BLL3936 PROTEIN"/>
    <property type="match status" value="1"/>
</dbReference>
<dbReference type="EMBL" id="BARV01014373">
    <property type="protein sequence ID" value="GAI31428.1"/>
    <property type="molecule type" value="Genomic_DNA"/>
</dbReference>
<organism evidence="1">
    <name type="scientific">marine sediment metagenome</name>
    <dbReference type="NCBI Taxonomy" id="412755"/>
    <lineage>
        <taxon>unclassified sequences</taxon>
        <taxon>metagenomes</taxon>
        <taxon>ecological metagenomes</taxon>
    </lineage>
</organism>
<sequence>VILSLSWICIIYLFVGPYMPGILQHGGFTFNRVVAHMYMSIEGVFGIAAGVSATYV</sequence>
<dbReference type="PANTHER" id="PTHR43849">
    <property type="entry name" value="BLL3936 PROTEIN"/>
    <property type="match status" value="1"/>
</dbReference>
<evidence type="ECO:0000313" key="1">
    <source>
        <dbReference type="EMBL" id="GAI31428.1"/>
    </source>
</evidence>